<feature type="domain" description="Polymerase nucleotidyl transferase" evidence="10">
    <location>
        <begin position="14"/>
        <end position="95"/>
    </location>
</feature>
<accession>A0A6A7WAJ3</accession>
<dbReference type="OrthoDB" id="9809668at2"/>
<dbReference type="Proteomes" id="UP000384372">
    <property type="component" value="Unassembled WGS sequence"/>
</dbReference>
<evidence type="ECO:0000256" key="4">
    <source>
        <dbReference type="ARBA" id="ARBA00022695"/>
    </source>
</evidence>
<evidence type="ECO:0000256" key="7">
    <source>
        <dbReference type="ARBA" id="ARBA00022840"/>
    </source>
</evidence>
<dbReference type="PANTHER" id="PTHR33571">
    <property type="entry name" value="SSL8005 PROTEIN"/>
    <property type="match status" value="1"/>
</dbReference>
<comment type="similarity">
    <text evidence="9">Belongs to the MntA antitoxin family.</text>
</comment>
<dbReference type="GO" id="GO:0016779">
    <property type="term" value="F:nucleotidyltransferase activity"/>
    <property type="evidence" value="ECO:0007669"/>
    <property type="project" value="UniProtKB-KW"/>
</dbReference>
<name>A0A6A7WAJ3_9BACT</name>
<keyword evidence="5" id="KW-0479">Metal-binding</keyword>
<organism evidence="11 12">
    <name type="scientific">Segatella copri</name>
    <dbReference type="NCBI Taxonomy" id="165179"/>
    <lineage>
        <taxon>Bacteria</taxon>
        <taxon>Pseudomonadati</taxon>
        <taxon>Bacteroidota</taxon>
        <taxon>Bacteroidia</taxon>
        <taxon>Bacteroidales</taxon>
        <taxon>Prevotellaceae</taxon>
        <taxon>Segatella</taxon>
    </lineage>
</organism>
<evidence type="ECO:0000256" key="9">
    <source>
        <dbReference type="ARBA" id="ARBA00038276"/>
    </source>
</evidence>
<evidence type="ECO:0000256" key="2">
    <source>
        <dbReference type="ARBA" id="ARBA00022649"/>
    </source>
</evidence>
<keyword evidence="2" id="KW-1277">Toxin-antitoxin system</keyword>
<evidence type="ECO:0000313" key="11">
    <source>
        <dbReference type="EMBL" id="MQP11401.1"/>
    </source>
</evidence>
<dbReference type="Gene3D" id="3.30.460.10">
    <property type="entry name" value="Beta Polymerase, domain 2"/>
    <property type="match status" value="1"/>
</dbReference>
<dbReference type="PANTHER" id="PTHR33571:SF14">
    <property type="entry name" value="PROTEIN ADENYLYLTRANSFERASE MJ0435-RELATED"/>
    <property type="match status" value="1"/>
</dbReference>
<dbReference type="RefSeq" id="WP_022252671.1">
    <property type="nucleotide sequence ID" value="NZ_JAHOER010000046.1"/>
</dbReference>
<proteinExistence type="inferred from homology"/>
<reference evidence="11 12" key="1">
    <citation type="submission" date="2019-09" db="EMBL/GenBank/DDBJ databases">
        <title>Distinct polysaccharide growth profiles of human intestinal Prevotella copri isolates.</title>
        <authorList>
            <person name="Fehlner-Peach H."/>
            <person name="Magnabosco C."/>
            <person name="Raghavan V."/>
            <person name="Scher J.U."/>
            <person name="Tett A."/>
            <person name="Cox L.M."/>
            <person name="Gottsegen C."/>
            <person name="Watters A."/>
            <person name="Wiltshire- Gordon J.D."/>
            <person name="Segata N."/>
            <person name="Bonneau R."/>
            <person name="Littman D.R."/>
        </authorList>
    </citation>
    <scope>NUCLEOTIDE SEQUENCE [LARGE SCALE GENOMIC DNA]</scope>
    <source>
        <strain evidence="12">iAQ1173</strain>
    </source>
</reference>
<dbReference type="SUPFAM" id="SSF81301">
    <property type="entry name" value="Nucleotidyltransferase"/>
    <property type="match status" value="1"/>
</dbReference>
<evidence type="ECO:0000256" key="5">
    <source>
        <dbReference type="ARBA" id="ARBA00022723"/>
    </source>
</evidence>
<keyword evidence="12" id="KW-1185">Reference proteome</keyword>
<evidence type="ECO:0000259" key="10">
    <source>
        <dbReference type="Pfam" id="PF01909"/>
    </source>
</evidence>
<dbReference type="InterPro" id="IPR043519">
    <property type="entry name" value="NT_sf"/>
</dbReference>
<dbReference type="AlphaFoldDB" id="A0A6A7WAJ3"/>
<dbReference type="InterPro" id="IPR002934">
    <property type="entry name" value="Polymerase_NTP_transf_dom"/>
</dbReference>
<keyword evidence="7" id="KW-0067">ATP-binding</keyword>
<protein>
    <submittedName>
        <fullName evidence="11">Nucleotidyltransferase family protein</fullName>
    </submittedName>
</protein>
<evidence type="ECO:0000313" key="12">
    <source>
        <dbReference type="Proteomes" id="UP000384372"/>
    </source>
</evidence>
<keyword evidence="3 11" id="KW-0808">Transferase</keyword>
<comment type="caution">
    <text evidence="11">The sequence shown here is derived from an EMBL/GenBank/DDBJ whole genome shotgun (WGS) entry which is preliminary data.</text>
</comment>
<evidence type="ECO:0000256" key="6">
    <source>
        <dbReference type="ARBA" id="ARBA00022741"/>
    </source>
</evidence>
<dbReference type="CDD" id="cd05403">
    <property type="entry name" value="NT_KNTase_like"/>
    <property type="match status" value="1"/>
</dbReference>
<keyword evidence="6" id="KW-0547">Nucleotide-binding</keyword>
<gene>
    <name evidence="11" type="ORF">F7D20_05345</name>
</gene>
<dbReference type="GO" id="GO:0005524">
    <property type="term" value="F:ATP binding"/>
    <property type="evidence" value="ECO:0007669"/>
    <property type="project" value="UniProtKB-KW"/>
</dbReference>
<keyword evidence="8" id="KW-0460">Magnesium</keyword>
<evidence type="ECO:0000256" key="8">
    <source>
        <dbReference type="ARBA" id="ARBA00022842"/>
    </source>
</evidence>
<evidence type="ECO:0000256" key="3">
    <source>
        <dbReference type="ARBA" id="ARBA00022679"/>
    </source>
</evidence>
<dbReference type="Pfam" id="PF01909">
    <property type="entry name" value="NTP_transf_2"/>
    <property type="match status" value="1"/>
</dbReference>
<dbReference type="GO" id="GO:0046872">
    <property type="term" value="F:metal ion binding"/>
    <property type="evidence" value="ECO:0007669"/>
    <property type="project" value="UniProtKB-KW"/>
</dbReference>
<sequence>MKSREYYISLILSHAEELKSNFGVKSLRLFGSVSRNEQKEGSDVDICVDMEPKMFLVVRLKRFLENLLECSVDIVRIHKRINPYLLKEIEHDGIYIIK</sequence>
<dbReference type="InterPro" id="IPR052038">
    <property type="entry name" value="Type-VII_TA_antitoxin"/>
</dbReference>
<comment type="cofactor">
    <cofactor evidence="1">
        <name>Mg(2+)</name>
        <dbReference type="ChEBI" id="CHEBI:18420"/>
    </cofactor>
</comment>
<dbReference type="EMBL" id="VZAD01000042">
    <property type="protein sequence ID" value="MQP11401.1"/>
    <property type="molecule type" value="Genomic_DNA"/>
</dbReference>
<keyword evidence="4" id="KW-0548">Nucleotidyltransferase</keyword>
<evidence type="ECO:0000256" key="1">
    <source>
        <dbReference type="ARBA" id="ARBA00001946"/>
    </source>
</evidence>